<dbReference type="EMBL" id="CM001224">
    <property type="protein sequence ID" value="KEH18824.1"/>
    <property type="molecule type" value="Genomic_DNA"/>
</dbReference>
<reference evidence="1 3" key="2">
    <citation type="journal article" date="2014" name="BMC Genomics">
        <title>An improved genome release (version Mt4.0) for the model legume Medicago truncatula.</title>
        <authorList>
            <person name="Tang H."/>
            <person name="Krishnakumar V."/>
            <person name="Bidwell S."/>
            <person name="Rosen B."/>
            <person name="Chan A."/>
            <person name="Zhou S."/>
            <person name="Gentzbittel L."/>
            <person name="Childs K.L."/>
            <person name="Yandell M."/>
            <person name="Gundlach H."/>
            <person name="Mayer K.F."/>
            <person name="Schwartz D.C."/>
            <person name="Town C.D."/>
        </authorList>
    </citation>
    <scope>GENOME REANNOTATION</scope>
    <source>
        <strain evidence="1">A17</strain>
        <strain evidence="2 3">cv. Jemalong A17</strain>
    </source>
</reference>
<dbReference type="EnsemblPlants" id="KEH18824">
    <property type="protein sequence ID" value="KEH18824"/>
    <property type="gene ID" value="MTR_8g028770"/>
</dbReference>
<gene>
    <name evidence="1" type="ordered locus">MTR_8g028770</name>
</gene>
<dbReference type="PaxDb" id="3880-AES78693"/>
<name>A0A072TMV2_MEDTR</name>
<accession>A0A072TMV2</accession>
<proteinExistence type="predicted"/>
<evidence type="ECO:0000313" key="1">
    <source>
        <dbReference type="EMBL" id="KEH18824.1"/>
    </source>
</evidence>
<protein>
    <submittedName>
        <fullName evidence="1 2">Uncharacterized protein</fullName>
    </submittedName>
</protein>
<sequence>MEVDEVVVGGGGGDYSGDQRWSEVVKVVGLPKRTPTNHEPNTKANQLQVAFAVSAGIPSFHNFKYILEPEDHFHLHDPLIKVLAFKDW</sequence>
<evidence type="ECO:0000313" key="3">
    <source>
        <dbReference type="Proteomes" id="UP000002051"/>
    </source>
</evidence>
<dbReference type="HOGENOM" id="CLU_2472521_0_0_1"/>
<evidence type="ECO:0000313" key="2">
    <source>
        <dbReference type="EnsemblPlants" id="KEH18824"/>
    </source>
</evidence>
<keyword evidence="3" id="KW-1185">Reference proteome</keyword>
<organism evidence="1 3">
    <name type="scientific">Medicago truncatula</name>
    <name type="common">Barrel medic</name>
    <name type="synonym">Medicago tribuloides</name>
    <dbReference type="NCBI Taxonomy" id="3880"/>
    <lineage>
        <taxon>Eukaryota</taxon>
        <taxon>Viridiplantae</taxon>
        <taxon>Streptophyta</taxon>
        <taxon>Embryophyta</taxon>
        <taxon>Tracheophyta</taxon>
        <taxon>Spermatophyta</taxon>
        <taxon>Magnoliopsida</taxon>
        <taxon>eudicotyledons</taxon>
        <taxon>Gunneridae</taxon>
        <taxon>Pentapetalae</taxon>
        <taxon>rosids</taxon>
        <taxon>fabids</taxon>
        <taxon>Fabales</taxon>
        <taxon>Fabaceae</taxon>
        <taxon>Papilionoideae</taxon>
        <taxon>50 kb inversion clade</taxon>
        <taxon>NPAAA clade</taxon>
        <taxon>Hologalegina</taxon>
        <taxon>IRL clade</taxon>
        <taxon>Trifolieae</taxon>
        <taxon>Medicago</taxon>
    </lineage>
</organism>
<reference evidence="2" key="3">
    <citation type="submission" date="2015-04" db="UniProtKB">
        <authorList>
            <consortium name="EnsemblPlants"/>
        </authorList>
    </citation>
    <scope>IDENTIFICATION</scope>
    <source>
        <strain evidence="2">cv. Jemalong A17</strain>
    </source>
</reference>
<dbReference type="AlphaFoldDB" id="A0A072TMV2"/>
<reference evidence="1 3" key="1">
    <citation type="journal article" date="2011" name="Nature">
        <title>The Medicago genome provides insight into the evolution of rhizobial symbioses.</title>
        <authorList>
            <person name="Young N.D."/>
            <person name="Debelle F."/>
            <person name="Oldroyd G.E."/>
            <person name="Geurts R."/>
            <person name="Cannon S.B."/>
            <person name="Udvardi M.K."/>
            <person name="Benedito V.A."/>
            <person name="Mayer K.F."/>
            <person name="Gouzy J."/>
            <person name="Schoof H."/>
            <person name="Van de Peer Y."/>
            <person name="Proost S."/>
            <person name="Cook D.R."/>
            <person name="Meyers B.C."/>
            <person name="Spannagl M."/>
            <person name="Cheung F."/>
            <person name="De Mita S."/>
            <person name="Krishnakumar V."/>
            <person name="Gundlach H."/>
            <person name="Zhou S."/>
            <person name="Mudge J."/>
            <person name="Bharti A.K."/>
            <person name="Murray J.D."/>
            <person name="Naoumkina M.A."/>
            <person name="Rosen B."/>
            <person name="Silverstein K.A."/>
            <person name="Tang H."/>
            <person name="Rombauts S."/>
            <person name="Zhao P.X."/>
            <person name="Zhou P."/>
            <person name="Barbe V."/>
            <person name="Bardou P."/>
            <person name="Bechner M."/>
            <person name="Bellec A."/>
            <person name="Berger A."/>
            <person name="Berges H."/>
            <person name="Bidwell S."/>
            <person name="Bisseling T."/>
            <person name="Choisne N."/>
            <person name="Couloux A."/>
            <person name="Denny R."/>
            <person name="Deshpande S."/>
            <person name="Dai X."/>
            <person name="Doyle J.J."/>
            <person name="Dudez A.M."/>
            <person name="Farmer A.D."/>
            <person name="Fouteau S."/>
            <person name="Franken C."/>
            <person name="Gibelin C."/>
            <person name="Gish J."/>
            <person name="Goldstein S."/>
            <person name="Gonzalez A.J."/>
            <person name="Green P.J."/>
            <person name="Hallab A."/>
            <person name="Hartog M."/>
            <person name="Hua A."/>
            <person name="Humphray S.J."/>
            <person name="Jeong D.H."/>
            <person name="Jing Y."/>
            <person name="Jocker A."/>
            <person name="Kenton S.M."/>
            <person name="Kim D.J."/>
            <person name="Klee K."/>
            <person name="Lai H."/>
            <person name="Lang C."/>
            <person name="Lin S."/>
            <person name="Macmil S.L."/>
            <person name="Magdelenat G."/>
            <person name="Matthews L."/>
            <person name="McCorrison J."/>
            <person name="Monaghan E.L."/>
            <person name="Mun J.H."/>
            <person name="Najar F.Z."/>
            <person name="Nicholson C."/>
            <person name="Noirot C."/>
            <person name="O'Bleness M."/>
            <person name="Paule C.R."/>
            <person name="Poulain J."/>
            <person name="Prion F."/>
            <person name="Qin B."/>
            <person name="Qu C."/>
            <person name="Retzel E.F."/>
            <person name="Riddle C."/>
            <person name="Sallet E."/>
            <person name="Samain S."/>
            <person name="Samson N."/>
            <person name="Sanders I."/>
            <person name="Saurat O."/>
            <person name="Scarpelli C."/>
            <person name="Schiex T."/>
            <person name="Segurens B."/>
            <person name="Severin A.J."/>
            <person name="Sherrier D.J."/>
            <person name="Shi R."/>
            <person name="Sims S."/>
            <person name="Singer S.R."/>
            <person name="Sinharoy S."/>
            <person name="Sterck L."/>
            <person name="Viollet A."/>
            <person name="Wang B.B."/>
            <person name="Wang K."/>
            <person name="Wang M."/>
            <person name="Wang X."/>
            <person name="Warfsmann J."/>
            <person name="Weissenbach J."/>
            <person name="White D.D."/>
            <person name="White J.D."/>
            <person name="Wiley G.B."/>
            <person name="Wincker P."/>
            <person name="Xing Y."/>
            <person name="Yang L."/>
            <person name="Yao Z."/>
            <person name="Ying F."/>
            <person name="Zhai J."/>
            <person name="Zhou L."/>
            <person name="Zuber A."/>
            <person name="Denarie J."/>
            <person name="Dixon R.A."/>
            <person name="May G.D."/>
            <person name="Schwartz D.C."/>
            <person name="Rogers J."/>
            <person name="Quetier F."/>
            <person name="Town C.D."/>
            <person name="Roe B.A."/>
        </authorList>
    </citation>
    <scope>NUCLEOTIDE SEQUENCE [LARGE SCALE GENOMIC DNA]</scope>
    <source>
        <strain evidence="1">A17</strain>
        <strain evidence="2 3">cv. Jemalong A17</strain>
    </source>
</reference>
<dbReference type="Proteomes" id="UP000002051">
    <property type="component" value="Chromosome 8"/>
</dbReference>